<evidence type="ECO:0000313" key="2">
    <source>
        <dbReference type="Proteomes" id="UP000799302"/>
    </source>
</evidence>
<sequence>MNRLTGWRCRDILISMSLPVAVVQAPSSYGHLNSSSKLALHRTLCFKWFLEIEILWCFGEMKLKELKKTFLKAEGTQQKSRSGRNASRARASLTLVPCPTRLPLSIIFWRVLRGMQLSRNLTQSLFTTKTIAPS</sequence>
<protein>
    <submittedName>
        <fullName evidence="1">Uncharacterized protein</fullName>
    </submittedName>
</protein>
<dbReference type="AlphaFoldDB" id="A0A6A6UKI8"/>
<gene>
    <name evidence="1" type="ORF">BT63DRAFT_173845</name>
</gene>
<organism evidence="1 2">
    <name type="scientific">Microthyrium microscopicum</name>
    <dbReference type="NCBI Taxonomy" id="703497"/>
    <lineage>
        <taxon>Eukaryota</taxon>
        <taxon>Fungi</taxon>
        <taxon>Dikarya</taxon>
        <taxon>Ascomycota</taxon>
        <taxon>Pezizomycotina</taxon>
        <taxon>Dothideomycetes</taxon>
        <taxon>Dothideomycetes incertae sedis</taxon>
        <taxon>Microthyriales</taxon>
        <taxon>Microthyriaceae</taxon>
        <taxon>Microthyrium</taxon>
    </lineage>
</organism>
<reference evidence="1" key="1">
    <citation type="journal article" date="2020" name="Stud. Mycol.">
        <title>101 Dothideomycetes genomes: a test case for predicting lifestyles and emergence of pathogens.</title>
        <authorList>
            <person name="Haridas S."/>
            <person name="Albert R."/>
            <person name="Binder M."/>
            <person name="Bloem J."/>
            <person name="Labutti K."/>
            <person name="Salamov A."/>
            <person name="Andreopoulos B."/>
            <person name="Baker S."/>
            <person name="Barry K."/>
            <person name="Bills G."/>
            <person name="Bluhm B."/>
            <person name="Cannon C."/>
            <person name="Castanera R."/>
            <person name="Culley D."/>
            <person name="Daum C."/>
            <person name="Ezra D."/>
            <person name="Gonzalez J."/>
            <person name="Henrissat B."/>
            <person name="Kuo A."/>
            <person name="Liang C."/>
            <person name="Lipzen A."/>
            <person name="Lutzoni F."/>
            <person name="Magnuson J."/>
            <person name="Mondo S."/>
            <person name="Nolan M."/>
            <person name="Ohm R."/>
            <person name="Pangilinan J."/>
            <person name="Park H.-J."/>
            <person name="Ramirez L."/>
            <person name="Alfaro M."/>
            <person name="Sun H."/>
            <person name="Tritt A."/>
            <person name="Yoshinaga Y."/>
            <person name="Zwiers L.-H."/>
            <person name="Turgeon B."/>
            <person name="Goodwin S."/>
            <person name="Spatafora J."/>
            <person name="Crous P."/>
            <person name="Grigoriev I."/>
        </authorList>
    </citation>
    <scope>NUCLEOTIDE SEQUENCE</scope>
    <source>
        <strain evidence="1">CBS 115976</strain>
    </source>
</reference>
<name>A0A6A6UKI8_9PEZI</name>
<accession>A0A6A6UKI8</accession>
<proteinExistence type="predicted"/>
<dbReference type="EMBL" id="MU004232">
    <property type="protein sequence ID" value="KAF2671578.1"/>
    <property type="molecule type" value="Genomic_DNA"/>
</dbReference>
<keyword evidence="2" id="KW-1185">Reference proteome</keyword>
<evidence type="ECO:0000313" key="1">
    <source>
        <dbReference type="EMBL" id="KAF2671578.1"/>
    </source>
</evidence>
<dbReference type="Proteomes" id="UP000799302">
    <property type="component" value="Unassembled WGS sequence"/>
</dbReference>